<dbReference type="PANTHER" id="PTHR22642:SF2">
    <property type="entry name" value="PROTEIN LONG AFTER FAR-RED 3"/>
    <property type="match status" value="1"/>
</dbReference>
<dbReference type="SUPFAM" id="SSF51338">
    <property type="entry name" value="Composite domain of metallo-dependent hydrolases"/>
    <property type="match status" value="1"/>
</dbReference>
<evidence type="ECO:0000256" key="1">
    <source>
        <dbReference type="SAM" id="MobiDB-lite"/>
    </source>
</evidence>
<feature type="compositionally biased region" description="Basic and acidic residues" evidence="1">
    <location>
        <begin position="11"/>
        <end position="21"/>
    </location>
</feature>
<feature type="domain" description="Amidohydrolase 3" evidence="2">
    <location>
        <begin position="119"/>
        <end position="310"/>
    </location>
</feature>
<sequence>MSPPLLRKRSKEQDDAAKHAESTVAAPSPTSFSSKVSLSLFAIALISAVTLYTRPAGNNAPGYALCSPGPRKAVYTVDASNLQVQCLVVRGARIVDTGDVEEVKARWTGPELDVKYLKEGEVVVPGLSDSHCHILEYGASQLVPLQDGKSAEGTRFIWLATTANPLASDTVRILAEYIKSTPTLANDKNKVIEGWGYDHASWDVPVLPTAADFDSNPITRGRQIILSGRDGHSVWVSPTTLAASGPYPDEIDGGIIIRDENGEPTGVFLDTAMDLIKRPELTHTDLSARFNTTVTHALRVGLTSLHDAGLTPESFKFFSQ</sequence>
<dbReference type="EMBL" id="JABCKV010000435">
    <property type="protein sequence ID" value="KAG5640948.1"/>
    <property type="molecule type" value="Genomic_DNA"/>
</dbReference>
<dbReference type="Gene3D" id="2.30.40.10">
    <property type="entry name" value="Urease, subunit C, domain 1"/>
    <property type="match status" value="1"/>
</dbReference>
<feature type="compositionally biased region" description="Basic residues" evidence="1">
    <location>
        <begin position="1"/>
        <end position="10"/>
    </location>
</feature>
<evidence type="ECO:0000259" key="2">
    <source>
        <dbReference type="Pfam" id="PF07969"/>
    </source>
</evidence>
<dbReference type="Gene3D" id="3.10.310.70">
    <property type="match status" value="1"/>
</dbReference>
<dbReference type="GO" id="GO:0016810">
    <property type="term" value="F:hydrolase activity, acting on carbon-nitrogen (but not peptide) bonds"/>
    <property type="evidence" value="ECO:0007669"/>
    <property type="project" value="InterPro"/>
</dbReference>
<protein>
    <recommendedName>
        <fullName evidence="2">Amidohydrolase 3 domain-containing protein</fullName>
    </recommendedName>
</protein>
<dbReference type="Pfam" id="PF07969">
    <property type="entry name" value="Amidohydro_3"/>
    <property type="match status" value="1"/>
</dbReference>
<evidence type="ECO:0000313" key="3">
    <source>
        <dbReference type="EMBL" id="KAG5640948.1"/>
    </source>
</evidence>
<dbReference type="OrthoDB" id="3501663at2759"/>
<reference evidence="3" key="2">
    <citation type="submission" date="2021-10" db="EMBL/GenBank/DDBJ databases">
        <title>Phylogenomics reveals ancestral predisposition of the termite-cultivated fungus Termitomyces towards a domesticated lifestyle.</title>
        <authorList>
            <person name="Auxier B."/>
            <person name="Grum-Grzhimaylo A."/>
            <person name="Cardenas M.E."/>
            <person name="Lodge J.D."/>
            <person name="Laessoe T."/>
            <person name="Pedersen O."/>
            <person name="Smith M.E."/>
            <person name="Kuyper T.W."/>
            <person name="Franco-Molano E.A."/>
            <person name="Baroni T.J."/>
            <person name="Aanen D.K."/>
        </authorList>
    </citation>
    <scope>NUCLEOTIDE SEQUENCE</scope>
    <source>
        <strain evidence="3">AP01</strain>
        <tissue evidence="3">Mycelium</tissue>
    </source>
</reference>
<dbReference type="InterPro" id="IPR011059">
    <property type="entry name" value="Metal-dep_hydrolase_composite"/>
</dbReference>
<comment type="caution">
    <text evidence="3">The sequence shown here is derived from an EMBL/GenBank/DDBJ whole genome shotgun (WGS) entry which is preliminary data.</text>
</comment>
<feature type="region of interest" description="Disordered" evidence="1">
    <location>
        <begin position="1"/>
        <end position="32"/>
    </location>
</feature>
<accession>A0A9P7K8C2</accession>
<dbReference type="InterPro" id="IPR013108">
    <property type="entry name" value="Amidohydro_3"/>
</dbReference>
<dbReference type="Proteomes" id="UP000775547">
    <property type="component" value="Unassembled WGS sequence"/>
</dbReference>
<dbReference type="PANTHER" id="PTHR22642">
    <property type="entry name" value="IMIDAZOLONEPROPIONASE"/>
    <property type="match status" value="1"/>
</dbReference>
<keyword evidence="4" id="KW-1185">Reference proteome</keyword>
<name>A0A9P7K8C2_9AGAR</name>
<dbReference type="Gene3D" id="3.20.20.140">
    <property type="entry name" value="Metal-dependent hydrolases"/>
    <property type="match status" value="1"/>
</dbReference>
<evidence type="ECO:0000313" key="4">
    <source>
        <dbReference type="Proteomes" id="UP000775547"/>
    </source>
</evidence>
<organism evidence="3 4">
    <name type="scientific">Asterophora parasitica</name>
    <dbReference type="NCBI Taxonomy" id="117018"/>
    <lineage>
        <taxon>Eukaryota</taxon>
        <taxon>Fungi</taxon>
        <taxon>Dikarya</taxon>
        <taxon>Basidiomycota</taxon>
        <taxon>Agaricomycotina</taxon>
        <taxon>Agaricomycetes</taxon>
        <taxon>Agaricomycetidae</taxon>
        <taxon>Agaricales</taxon>
        <taxon>Tricholomatineae</taxon>
        <taxon>Lyophyllaceae</taxon>
        <taxon>Asterophora</taxon>
    </lineage>
</organism>
<proteinExistence type="predicted"/>
<dbReference type="AlphaFoldDB" id="A0A9P7K8C2"/>
<gene>
    <name evidence="3" type="ORF">DXG03_006545</name>
</gene>
<reference evidence="3" key="1">
    <citation type="submission" date="2020-07" db="EMBL/GenBank/DDBJ databases">
        <authorList>
            <person name="Nieuwenhuis M."/>
            <person name="Van De Peppel L.J.J."/>
        </authorList>
    </citation>
    <scope>NUCLEOTIDE SEQUENCE</scope>
    <source>
        <strain evidence="3">AP01</strain>
        <tissue evidence="3">Mycelium</tissue>
    </source>
</reference>